<evidence type="ECO:0000313" key="2">
    <source>
        <dbReference type="EMBL" id="KAL1400242.1"/>
    </source>
</evidence>
<dbReference type="EMBL" id="JBEHCU010005308">
    <property type="protein sequence ID" value="KAL1400242.1"/>
    <property type="molecule type" value="Genomic_DNA"/>
</dbReference>
<gene>
    <name evidence="2" type="ORF">pipiens_007596</name>
</gene>
<reference evidence="2 3" key="1">
    <citation type="submission" date="2024-05" db="EMBL/GenBank/DDBJ databases">
        <title>Culex pipiens pipiens assembly and annotation.</title>
        <authorList>
            <person name="Alout H."/>
            <person name="Durand T."/>
        </authorList>
    </citation>
    <scope>NUCLEOTIDE SEQUENCE [LARGE SCALE GENOMIC DNA]</scope>
    <source>
        <strain evidence="2">HA-2024</strain>
        <tissue evidence="2">Whole body</tissue>
    </source>
</reference>
<evidence type="ECO:0008006" key="4">
    <source>
        <dbReference type="Google" id="ProtNLM"/>
    </source>
</evidence>
<dbReference type="InterPro" id="IPR043504">
    <property type="entry name" value="Peptidase_S1_PA_chymotrypsin"/>
</dbReference>
<proteinExistence type="predicted"/>
<feature type="signal peptide" evidence="1">
    <location>
        <begin position="1"/>
        <end position="17"/>
    </location>
</feature>
<accession>A0ABD1DKI4</accession>
<comment type="caution">
    <text evidence="2">The sequence shown here is derived from an EMBL/GenBank/DDBJ whole genome shotgun (WGS) entry which is preliminary data.</text>
</comment>
<protein>
    <recommendedName>
        <fullName evidence="4">Peptidase S1 domain-containing protein</fullName>
    </recommendedName>
</protein>
<dbReference type="Proteomes" id="UP001562425">
    <property type="component" value="Unassembled WGS sequence"/>
</dbReference>
<keyword evidence="3" id="KW-1185">Reference proteome</keyword>
<dbReference type="SUPFAM" id="SSF50494">
    <property type="entry name" value="Trypsin-like serine proteases"/>
    <property type="match status" value="1"/>
</dbReference>
<keyword evidence="1" id="KW-0732">Signal</keyword>
<evidence type="ECO:0000313" key="3">
    <source>
        <dbReference type="Proteomes" id="UP001562425"/>
    </source>
</evidence>
<name>A0ABD1DKI4_CULPP</name>
<dbReference type="AlphaFoldDB" id="A0ABD1DKI4"/>
<sequence length="83" mass="8749">MWLLITGLMLLVSTGSGSVLAPYQVSIRSSAPPIVGQLQPPSSNYGGSVPSRHICSGIIIKDKYILTTAGCVHVREPQSGRVT</sequence>
<dbReference type="InterPro" id="IPR009003">
    <property type="entry name" value="Peptidase_S1_PA"/>
</dbReference>
<organism evidence="2 3">
    <name type="scientific">Culex pipiens pipiens</name>
    <name type="common">Northern house mosquito</name>
    <dbReference type="NCBI Taxonomy" id="38569"/>
    <lineage>
        <taxon>Eukaryota</taxon>
        <taxon>Metazoa</taxon>
        <taxon>Ecdysozoa</taxon>
        <taxon>Arthropoda</taxon>
        <taxon>Hexapoda</taxon>
        <taxon>Insecta</taxon>
        <taxon>Pterygota</taxon>
        <taxon>Neoptera</taxon>
        <taxon>Endopterygota</taxon>
        <taxon>Diptera</taxon>
        <taxon>Nematocera</taxon>
        <taxon>Culicoidea</taxon>
        <taxon>Culicidae</taxon>
        <taxon>Culicinae</taxon>
        <taxon>Culicini</taxon>
        <taxon>Culex</taxon>
        <taxon>Culex</taxon>
    </lineage>
</organism>
<evidence type="ECO:0000256" key="1">
    <source>
        <dbReference type="SAM" id="SignalP"/>
    </source>
</evidence>
<feature type="chain" id="PRO_5044755926" description="Peptidase S1 domain-containing protein" evidence="1">
    <location>
        <begin position="18"/>
        <end position="83"/>
    </location>
</feature>
<dbReference type="Gene3D" id="2.40.10.10">
    <property type="entry name" value="Trypsin-like serine proteases"/>
    <property type="match status" value="1"/>
</dbReference>